<keyword evidence="3" id="KW-1185">Reference proteome</keyword>
<gene>
    <name evidence="2" type="ORF">VTAP4600_B0023</name>
</gene>
<dbReference type="PROSITE" id="PS51832">
    <property type="entry name" value="HD_GYP"/>
    <property type="match status" value="1"/>
</dbReference>
<dbReference type="KEGG" id="vta:B0023"/>
<keyword evidence="2" id="KW-0378">Hydrolase</keyword>
<accession>A0A2N8ZI93</accession>
<dbReference type="SMART" id="SM00471">
    <property type="entry name" value="HDc"/>
    <property type="match status" value="1"/>
</dbReference>
<dbReference type="InterPro" id="IPR003607">
    <property type="entry name" value="HD/PDEase_dom"/>
</dbReference>
<dbReference type="PANTHER" id="PTHR43155">
    <property type="entry name" value="CYCLIC DI-GMP PHOSPHODIESTERASE PA4108-RELATED"/>
    <property type="match status" value="1"/>
</dbReference>
<dbReference type="Gene3D" id="1.10.3210.10">
    <property type="entry name" value="Hypothetical protein af1432"/>
    <property type="match status" value="1"/>
</dbReference>
<dbReference type="Pfam" id="PF13487">
    <property type="entry name" value="HD_5"/>
    <property type="match status" value="1"/>
</dbReference>
<evidence type="ECO:0000313" key="2">
    <source>
        <dbReference type="EMBL" id="SON51634.1"/>
    </source>
</evidence>
<dbReference type="EMBL" id="LT960612">
    <property type="protein sequence ID" value="SON51634.1"/>
    <property type="molecule type" value="Genomic_DNA"/>
</dbReference>
<proteinExistence type="predicted"/>
<dbReference type="InterPro" id="IPR037522">
    <property type="entry name" value="HD_GYP_dom"/>
</dbReference>
<dbReference type="GO" id="GO:0008081">
    <property type="term" value="F:phosphoric diester hydrolase activity"/>
    <property type="evidence" value="ECO:0007669"/>
    <property type="project" value="UniProtKB-ARBA"/>
</dbReference>
<feature type="domain" description="HD-GYP" evidence="1">
    <location>
        <begin position="176"/>
        <end position="371"/>
    </location>
</feature>
<reference evidence="2 3" key="1">
    <citation type="submission" date="2017-10" db="EMBL/GenBank/DDBJ databases">
        <authorList>
            <person name="Banno H."/>
            <person name="Chua N.-H."/>
        </authorList>
    </citation>
    <scope>NUCLEOTIDE SEQUENCE [LARGE SCALE GENOMIC DNA]</scope>
    <source>
        <strain evidence="2">Vibrio tapetis CECT4600</strain>
    </source>
</reference>
<dbReference type="CDD" id="cd00077">
    <property type="entry name" value="HDc"/>
    <property type="match status" value="1"/>
</dbReference>
<dbReference type="OrthoDB" id="9816273at2"/>
<dbReference type="AlphaFoldDB" id="A0A2N8ZI93"/>
<dbReference type="NCBIfam" id="TIGR00277">
    <property type="entry name" value="HDIG"/>
    <property type="match status" value="1"/>
</dbReference>
<name>A0A2N8ZI93_9VIBR</name>
<dbReference type="Pfam" id="PF13185">
    <property type="entry name" value="GAF_2"/>
    <property type="match status" value="1"/>
</dbReference>
<dbReference type="PANTHER" id="PTHR43155:SF2">
    <property type="entry name" value="CYCLIC DI-GMP PHOSPHODIESTERASE PA4108"/>
    <property type="match status" value="1"/>
</dbReference>
<dbReference type="SUPFAM" id="SSF109604">
    <property type="entry name" value="HD-domain/PDEase-like"/>
    <property type="match status" value="1"/>
</dbReference>
<evidence type="ECO:0000259" key="1">
    <source>
        <dbReference type="PROSITE" id="PS51832"/>
    </source>
</evidence>
<dbReference type="RefSeq" id="WP_102524056.1">
    <property type="nucleotide sequence ID" value="NZ_LT960612.1"/>
</dbReference>
<evidence type="ECO:0000313" key="3">
    <source>
        <dbReference type="Proteomes" id="UP000235828"/>
    </source>
</evidence>
<sequence length="375" mass="42174">MDINLLLKSEYLTKHDFYRDLIDLFVQKANSQIGYLHFFDPVKNEIELNVWSTSALDHCYTSHGTHYPLALAGVWADSIRNRCPVIHNHHNINDLTAGSMLGGHMPVCHHFSVPVLKCGQVVAVIGVGNSETEYCEGSIKKFWLWVNQVWSDIESKSSEVDLASHAHRYLFESHTPYSVLVEMIEAISKALEVRDEYTSSHQRNVAHLCGLIAEDLNIEAHQKEGLLIGALVHDIGKIAIPLQILNKTEKLLSAEYNLLKSHSEVGSSIFKHVSFPWPVINIIEQHHERLNGSGYPKGLKGRQIVMEARIVAVADTFDAMASDRPYRKALGATKAIETLIEGRNSLYDAYIVDAFLRCFEQDETLGGKYPPASFR</sequence>
<dbReference type="InterPro" id="IPR003018">
    <property type="entry name" value="GAF"/>
</dbReference>
<dbReference type="Proteomes" id="UP000235828">
    <property type="component" value="Chromosome B"/>
</dbReference>
<organism evidence="2 3">
    <name type="scientific">Vibrio tapetis subsp. tapetis</name>
    <dbReference type="NCBI Taxonomy" id="1671868"/>
    <lineage>
        <taxon>Bacteria</taxon>
        <taxon>Pseudomonadati</taxon>
        <taxon>Pseudomonadota</taxon>
        <taxon>Gammaproteobacteria</taxon>
        <taxon>Vibrionales</taxon>
        <taxon>Vibrionaceae</taxon>
        <taxon>Vibrio</taxon>
    </lineage>
</organism>
<dbReference type="InterPro" id="IPR006675">
    <property type="entry name" value="HDIG_dom"/>
</dbReference>
<protein>
    <submittedName>
        <fullName evidence="2">Metal dependent phosphohydrolase</fullName>
    </submittedName>
</protein>